<keyword evidence="2" id="KW-0472">Membrane</keyword>
<dbReference type="PANTHER" id="PTHR48081:SF33">
    <property type="entry name" value="KYNURENINE FORMAMIDASE"/>
    <property type="match status" value="1"/>
</dbReference>
<gene>
    <name evidence="4" type="ORF">SAMN05444959_104272</name>
</gene>
<evidence type="ECO:0000256" key="2">
    <source>
        <dbReference type="SAM" id="Phobius"/>
    </source>
</evidence>
<reference evidence="4 5" key="1">
    <citation type="submission" date="2017-07" db="EMBL/GenBank/DDBJ databases">
        <authorList>
            <person name="Sun Z.S."/>
            <person name="Albrecht U."/>
            <person name="Echele G."/>
            <person name="Lee C.C."/>
        </authorList>
    </citation>
    <scope>NUCLEOTIDE SEQUENCE [LARGE SCALE GENOMIC DNA]</scope>
    <source>
        <strain evidence="4 5">DSM 14827</strain>
    </source>
</reference>
<dbReference type="EMBL" id="FZQB01000004">
    <property type="protein sequence ID" value="SNT73100.1"/>
    <property type="molecule type" value="Genomic_DNA"/>
</dbReference>
<accession>A0A239PSG7</accession>
<name>A0A239PSG7_9RHOB</name>
<evidence type="ECO:0000256" key="1">
    <source>
        <dbReference type="ARBA" id="ARBA00022801"/>
    </source>
</evidence>
<sequence>MFYKVTDWDDAYANGAHIPDAAQYPPRWQEQAAAFRSAHPPRQMDRSDLFLPDGDVAGLAVFIHGGYWMKFDPSFWSHFAAGPLAAGWAVLFPAYTLAPRARITEMTVEIAADIVRAAEIVDGPIALTGHSAGGHLAARMICNDGTLPDEIAARVSSCVPISALTDLRPLMRTGMNDTLNIDAEEAQRESPALLCPRMDIPVTPWVGGAERPEFIRQSRILADIWAGLGAETELVIDPGRHHFDVIEAMRDRNSPLVRRLLRPARGRQA</sequence>
<dbReference type="Proteomes" id="UP000198307">
    <property type="component" value="Unassembled WGS sequence"/>
</dbReference>
<protein>
    <submittedName>
        <fullName evidence="4">Acetyl esterase/lipase</fullName>
    </submittedName>
</protein>
<organism evidence="4 5">
    <name type="scientific">Paracoccus seriniphilus</name>
    <dbReference type="NCBI Taxonomy" id="184748"/>
    <lineage>
        <taxon>Bacteria</taxon>
        <taxon>Pseudomonadati</taxon>
        <taxon>Pseudomonadota</taxon>
        <taxon>Alphaproteobacteria</taxon>
        <taxon>Rhodobacterales</taxon>
        <taxon>Paracoccaceae</taxon>
        <taxon>Paracoccus</taxon>
    </lineage>
</organism>
<dbReference type="InterPro" id="IPR029058">
    <property type="entry name" value="AB_hydrolase_fold"/>
</dbReference>
<dbReference type="RefSeq" id="WP_089343857.1">
    <property type="nucleotide sequence ID" value="NZ_CP067129.1"/>
</dbReference>
<dbReference type="PANTHER" id="PTHR48081">
    <property type="entry name" value="AB HYDROLASE SUPERFAMILY PROTEIN C4A8.06C"/>
    <property type="match status" value="1"/>
</dbReference>
<dbReference type="AlphaFoldDB" id="A0A239PSG7"/>
<keyword evidence="2" id="KW-0812">Transmembrane</keyword>
<keyword evidence="5" id="KW-1185">Reference proteome</keyword>
<evidence type="ECO:0000313" key="4">
    <source>
        <dbReference type="EMBL" id="SNT73100.1"/>
    </source>
</evidence>
<evidence type="ECO:0000313" key="5">
    <source>
        <dbReference type="Proteomes" id="UP000198307"/>
    </source>
</evidence>
<dbReference type="Pfam" id="PF07859">
    <property type="entry name" value="Abhydrolase_3"/>
    <property type="match status" value="1"/>
</dbReference>
<feature type="domain" description="Alpha/beta hydrolase fold-3" evidence="3">
    <location>
        <begin position="61"/>
        <end position="167"/>
    </location>
</feature>
<dbReference type="Gene3D" id="3.40.50.1820">
    <property type="entry name" value="alpha/beta hydrolase"/>
    <property type="match status" value="1"/>
</dbReference>
<dbReference type="OrthoDB" id="9771666at2"/>
<dbReference type="SUPFAM" id="SSF53474">
    <property type="entry name" value="alpha/beta-Hydrolases"/>
    <property type="match status" value="1"/>
</dbReference>
<feature type="transmembrane region" description="Helical" evidence="2">
    <location>
        <begin position="75"/>
        <end position="98"/>
    </location>
</feature>
<proteinExistence type="predicted"/>
<keyword evidence="2" id="KW-1133">Transmembrane helix</keyword>
<dbReference type="InterPro" id="IPR013094">
    <property type="entry name" value="AB_hydrolase_3"/>
</dbReference>
<dbReference type="GO" id="GO:0016787">
    <property type="term" value="F:hydrolase activity"/>
    <property type="evidence" value="ECO:0007669"/>
    <property type="project" value="UniProtKB-KW"/>
</dbReference>
<dbReference type="InterPro" id="IPR050300">
    <property type="entry name" value="GDXG_lipolytic_enzyme"/>
</dbReference>
<keyword evidence="1" id="KW-0378">Hydrolase</keyword>
<evidence type="ECO:0000259" key="3">
    <source>
        <dbReference type="Pfam" id="PF07859"/>
    </source>
</evidence>